<dbReference type="RefSeq" id="WP_379286313.1">
    <property type="nucleotide sequence ID" value="NZ_JBHTIU010000012.1"/>
</dbReference>
<organism evidence="2 3">
    <name type="scientific">Paenibacillus residui</name>
    <dbReference type="NCBI Taxonomy" id="629724"/>
    <lineage>
        <taxon>Bacteria</taxon>
        <taxon>Bacillati</taxon>
        <taxon>Bacillota</taxon>
        <taxon>Bacilli</taxon>
        <taxon>Bacillales</taxon>
        <taxon>Paenibacillaceae</taxon>
        <taxon>Paenibacillus</taxon>
    </lineage>
</organism>
<comment type="caution">
    <text evidence="2">The sequence shown here is derived from an EMBL/GenBank/DDBJ whole genome shotgun (WGS) entry which is preliminary data.</text>
</comment>
<dbReference type="InterPro" id="IPR049874">
    <property type="entry name" value="ROK_cs"/>
</dbReference>
<accession>A0ABW3D5Z3</accession>
<dbReference type="PANTHER" id="PTHR18964">
    <property type="entry name" value="ROK (REPRESSOR, ORF, KINASE) FAMILY"/>
    <property type="match status" value="1"/>
</dbReference>
<dbReference type="PANTHER" id="PTHR18964:SF149">
    <property type="entry name" value="BIFUNCTIONAL UDP-N-ACETYLGLUCOSAMINE 2-EPIMERASE_N-ACETYLMANNOSAMINE KINASE"/>
    <property type="match status" value="1"/>
</dbReference>
<reference evidence="3" key="1">
    <citation type="journal article" date="2019" name="Int. J. Syst. Evol. Microbiol.">
        <title>The Global Catalogue of Microorganisms (GCM) 10K type strain sequencing project: providing services to taxonomists for standard genome sequencing and annotation.</title>
        <authorList>
            <consortium name="The Broad Institute Genomics Platform"/>
            <consortium name="The Broad Institute Genome Sequencing Center for Infectious Disease"/>
            <person name="Wu L."/>
            <person name="Ma J."/>
        </authorList>
    </citation>
    <scope>NUCLEOTIDE SEQUENCE [LARGE SCALE GENOMIC DNA]</scope>
    <source>
        <strain evidence="3">CCUG 57263</strain>
    </source>
</reference>
<dbReference type="InterPro" id="IPR000600">
    <property type="entry name" value="ROK"/>
</dbReference>
<dbReference type="SUPFAM" id="SSF53067">
    <property type="entry name" value="Actin-like ATPase domain"/>
    <property type="match status" value="1"/>
</dbReference>
<dbReference type="InterPro" id="IPR043129">
    <property type="entry name" value="ATPase_NBD"/>
</dbReference>
<sequence length="322" mass="33268">MNELAIGVDLGGTKIHLAAIDRSGQTVVESIVPTEAKQGAAAVLNKMVNGIADILSRLKDVRREGDVVGIGIGSAGQIDFSSGTVAFAVDTLPGWTGTPIRDKVTERFGLPVYVDNDVNVIAIAEKNFGAARPYNSFVCIALGTGVGGAIVEEGRLVRGAFGGAGELGHISVDFNGPRCSCGNHGCIELYASGTGIARVAAEMINANGWQPEWQADSREVIAAWNSGDPHASEVMAKVISALSTHISSVIHTLNPEAVIIGGGVSEAGPAFFEALREETGRRTGAAMWKATTLLPAEIGSGAGVIGAAAQIWHYGTNTINHG</sequence>
<dbReference type="EMBL" id="JBHTIU010000012">
    <property type="protein sequence ID" value="MFD0868376.1"/>
    <property type="molecule type" value="Genomic_DNA"/>
</dbReference>
<evidence type="ECO:0000256" key="1">
    <source>
        <dbReference type="ARBA" id="ARBA00006479"/>
    </source>
</evidence>
<protein>
    <submittedName>
        <fullName evidence="2">ROK family protein</fullName>
    </submittedName>
</protein>
<evidence type="ECO:0000313" key="3">
    <source>
        <dbReference type="Proteomes" id="UP001597120"/>
    </source>
</evidence>
<comment type="similarity">
    <text evidence="1">Belongs to the ROK (NagC/XylR) family.</text>
</comment>
<proteinExistence type="inferred from homology"/>
<dbReference type="Proteomes" id="UP001597120">
    <property type="component" value="Unassembled WGS sequence"/>
</dbReference>
<evidence type="ECO:0000313" key="2">
    <source>
        <dbReference type="EMBL" id="MFD0868376.1"/>
    </source>
</evidence>
<gene>
    <name evidence="2" type="ORF">ACFQ03_04390</name>
</gene>
<dbReference type="Gene3D" id="3.30.420.40">
    <property type="match status" value="2"/>
</dbReference>
<dbReference type="PRINTS" id="PR00475">
    <property type="entry name" value="HEXOKINASE"/>
</dbReference>
<dbReference type="CDD" id="cd24068">
    <property type="entry name" value="ASKHA_NBD_ROK_FnNanK-like"/>
    <property type="match status" value="1"/>
</dbReference>
<keyword evidence="3" id="KW-1185">Reference proteome</keyword>
<name>A0ABW3D5Z3_9BACL</name>
<dbReference type="PROSITE" id="PS01125">
    <property type="entry name" value="ROK"/>
    <property type="match status" value="1"/>
</dbReference>
<dbReference type="Pfam" id="PF00480">
    <property type="entry name" value="ROK"/>
    <property type="match status" value="1"/>
</dbReference>